<keyword evidence="2" id="KW-1185">Reference proteome</keyword>
<gene>
    <name evidence="1" type="ORF">AFUS01_LOCUS47011</name>
</gene>
<accession>A0A8J2PNR8</accession>
<protein>
    <submittedName>
        <fullName evidence="1">Uncharacterized protein</fullName>
    </submittedName>
</protein>
<evidence type="ECO:0000313" key="2">
    <source>
        <dbReference type="Proteomes" id="UP000708208"/>
    </source>
</evidence>
<proteinExistence type="predicted"/>
<organism evidence="1 2">
    <name type="scientific">Allacma fusca</name>
    <dbReference type="NCBI Taxonomy" id="39272"/>
    <lineage>
        <taxon>Eukaryota</taxon>
        <taxon>Metazoa</taxon>
        <taxon>Ecdysozoa</taxon>
        <taxon>Arthropoda</taxon>
        <taxon>Hexapoda</taxon>
        <taxon>Collembola</taxon>
        <taxon>Symphypleona</taxon>
        <taxon>Sminthuridae</taxon>
        <taxon>Allacma</taxon>
    </lineage>
</organism>
<name>A0A8J2PNR8_9HEXA</name>
<evidence type="ECO:0000313" key="1">
    <source>
        <dbReference type="EMBL" id="CAG7837988.1"/>
    </source>
</evidence>
<dbReference type="EMBL" id="CAJVCH010571617">
    <property type="protein sequence ID" value="CAG7837988.1"/>
    <property type="molecule type" value="Genomic_DNA"/>
</dbReference>
<dbReference type="AlphaFoldDB" id="A0A8J2PNR8"/>
<reference evidence="1" key="1">
    <citation type="submission" date="2021-06" db="EMBL/GenBank/DDBJ databases">
        <authorList>
            <person name="Hodson N. C."/>
            <person name="Mongue J. A."/>
            <person name="Jaron S. K."/>
        </authorList>
    </citation>
    <scope>NUCLEOTIDE SEQUENCE</scope>
</reference>
<dbReference type="Proteomes" id="UP000708208">
    <property type="component" value="Unassembled WGS sequence"/>
</dbReference>
<sequence>MLGHSKFDPLSVNKLCRYSPKLNHGSRSHCRFSRCCVDAQCGGSKFDENGSCTKGIASTPIHTYKVRQELPTLPDGSQWDDRQYDWDSTEFVLVPSAR</sequence>
<comment type="caution">
    <text evidence="1">The sequence shown here is derived from an EMBL/GenBank/DDBJ whole genome shotgun (WGS) entry which is preliminary data.</text>
</comment>